<sequence length="43" mass="5016">MDQLTNRFQAGELVVITARPSMGKSHVMMRILFYSKFSLIKRN</sequence>
<gene>
    <name evidence="2" type="ORF">F7731_11810</name>
</gene>
<name>A0A6L3VAP9_9BACI</name>
<dbReference type="GO" id="GO:0003678">
    <property type="term" value="F:DNA helicase activity"/>
    <property type="evidence" value="ECO:0007669"/>
    <property type="project" value="InterPro"/>
</dbReference>
<evidence type="ECO:0000259" key="1">
    <source>
        <dbReference type="Pfam" id="PF03796"/>
    </source>
</evidence>
<dbReference type="InterPro" id="IPR007694">
    <property type="entry name" value="DNA_helicase_DnaB-like_C"/>
</dbReference>
<dbReference type="AlphaFoldDB" id="A0A6L3VAP9"/>
<reference evidence="2 3" key="1">
    <citation type="journal article" date="2016" name="Antonie Van Leeuwenhoek">
        <title>Bacillus depressus sp. nov., isolated from soil of a sunflower field.</title>
        <authorList>
            <person name="Wei X."/>
            <person name="Xin D."/>
            <person name="Xin Y."/>
            <person name="Zhang H."/>
            <person name="Wang T."/>
            <person name="Zhang J."/>
        </authorList>
    </citation>
    <scope>NUCLEOTIDE SEQUENCE [LARGE SCALE GENOMIC DNA]</scope>
    <source>
        <strain evidence="2 3">BZ1</strain>
    </source>
</reference>
<feature type="domain" description="SF4 helicase" evidence="1">
    <location>
        <begin position="1"/>
        <end position="33"/>
    </location>
</feature>
<dbReference type="EMBL" id="WBOS01000004">
    <property type="protein sequence ID" value="KAB2336178.1"/>
    <property type="molecule type" value="Genomic_DNA"/>
</dbReference>
<accession>A0A6L3VAP9</accession>
<protein>
    <recommendedName>
        <fullName evidence="1">SF4 helicase domain-containing protein</fullName>
    </recommendedName>
</protein>
<dbReference type="Pfam" id="PF03796">
    <property type="entry name" value="DnaB_C"/>
    <property type="match status" value="1"/>
</dbReference>
<dbReference type="Proteomes" id="UP000481030">
    <property type="component" value="Unassembled WGS sequence"/>
</dbReference>
<dbReference type="GO" id="GO:0006260">
    <property type="term" value="P:DNA replication"/>
    <property type="evidence" value="ECO:0007669"/>
    <property type="project" value="InterPro"/>
</dbReference>
<keyword evidence="3" id="KW-1185">Reference proteome</keyword>
<organism evidence="2 3">
    <name type="scientific">Cytobacillus depressus</name>
    <dbReference type="NCBI Taxonomy" id="1602942"/>
    <lineage>
        <taxon>Bacteria</taxon>
        <taxon>Bacillati</taxon>
        <taxon>Bacillota</taxon>
        <taxon>Bacilli</taxon>
        <taxon>Bacillales</taxon>
        <taxon>Bacillaceae</taxon>
        <taxon>Cytobacillus</taxon>
    </lineage>
</organism>
<dbReference type="InterPro" id="IPR027417">
    <property type="entry name" value="P-loop_NTPase"/>
</dbReference>
<evidence type="ECO:0000313" key="2">
    <source>
        <dbReference type="EMBL" id="KAB2336178.1"/>
    </source>
</evidence>
<proteinExistence type="predicted"/>
<dbReference type="RefSeq" id="WP_151534981.1">
    <property type="nucleotide sequence ID" value="NZ_WBOS01000004.1"/>
</dbReference>
<dbReference type="GO" id="GO:0005524">
    <property type="term" value="F:ATP binding"/>
    <property type="evidence" value="ECO:0007669"/>
    <property type="project" value="InterPro"/>
</dbReference>
<evidence type="ECO:0000313" key="3">
    <source>
        <dbReference type="Proteomes" id="UP000481030"/>
    </source>
</evidence>
<dbReference type="Gene3D" id="3.40.50.300">
    <property type="entry name" value="P-loop containing nucleotide triphosphate hydrolases"/>
    <property type="match status" value="1"/>
</dbReference>
<comment type="caution">
    <text evidence="2">The sequence shown here is derived from an EMBL/GenBank/DDBJ whole genome shotgun (WGS) entry which is preliminary data.</text>
</comment>